<dbReference type="SUPFAM" id="SSF52540">
    <property type="entry name" value="P-loop containing nucleoside triphosphate hydrolases"/>
    <property type="match status" value="1"/>
</dbReference>
<dbReference type="InterPro" id="IPR003593">
    <property type="entry name" value="AAA+_ATPase"/>
</dbReference>
<keyword evidence="4 6" id="KW-0067">ATP-binding</keyword>
<dbReference type="STRING" id="930129.SAMN05216352_101534"/>
<sequence length="267" mass="30325">MEDFNDTLLSFQNVSVTTGGNPRLKDITFDIKKGEHWGLLGLNGSGKTTLLKVIAGYVWASKGHLVSWQGTYGKIDIQKLRQQIGWVSDSLDDRYRTKQTSTALEVVLSGLFASIGLYKTFKTEDIKKAEYWLDFFGIYHLRNTPYLHLSQGEKTRSLLARAWIAEPPLLLLDEPCSGLDVKGREEFLSSLEHLLHLDNAPALLYVTHHLEEMPNSIQNVLLLKNGEILTKGSKYDTLTNEYVQRVFDVDARIVWEQARPWLVISST</sequence>
<gene>
    <name evidence="6" type="ORF">SAMN05216352_101534</name>
</gene>
<dbReference type="Proteomes" id="UP000199017">
    <property type="component" value="Unassembled WGS sequence"/>
</dbReference>
<dbReference type="RefSeq" id="WP_170031607.1">
    <property type="nucleotide sequence ID" value="NZ_FNDU01000001.1"/>
</dbReference>
<dbReference type="GO" id="GO:0005524">
    <property type="term" value="F:ATP binding"/>
    <property type="evidence" value="ECO:0007669"/>
    <property type="project" value="UniProtKB-KW"/>
</dbReference>
<proteinExistence type="inferred from homology"/>
<dbReference type="EMBL" id="FNDU01000001">
    <property type="protein sequence ID" value="SDH52069.1"/>
    <property type="molecule type" value="Genomic_DNA"/>
</dbReference>
<organism evidence="6 7">
    <name type="scientific">Alteribacillus bidgolensis</name>
    <dbReference type="NCBI Taxonomy" id="930129"/>
    <lineage>
        <taxon>Bacteria</taxon>
        <taxon>Bacillati</taxon>
        <taxon>Bacillota</taxon>
        <taxon>Bacilli</taxon>
        <taxon>Bacillales</taxon>
        <taxon>Bacillaceae</taxon>
        <taxon>Alteribacillus</taxon>
    </lineage>
</organism>
<feature type="domain" description="ABC transporter" evidence="5">
    <location>
        <begin position="9"/>
        <end position="250"/>
    </location>
</feature>
<dbReference type="InterPro" id="IPR050153">
    <property type="entry name" value="Metal_Ion_Import_ABC"/>
</dbReference>
<evidence type="ECO:0000256" key="3">
    <source>
        <dbReference type="ARBA" id="ARBA00022741"/>
    </source>
</evidence>
<dbReference type="SMART" id="SM00382">
    <property type="entry name" value="AAA"/>
    <property type="match status" value="1"/>
</dbReference>
<accession>A0A1G8D3S8</accession>
<evidence type="ECO:0000313" key="7">
    <source>
        <dbReference type="Proteomes" id="UP000199017"/>
    </source>
</evidence>
<comment type="similarity">
    <text evidence="1">Belongs to the ABC transporter superfamily.</text>
</comment>
<protein>
    <submittedName>
        <fullName evidence="6">Iron complex transport system ATP-binding protein</fullName>
    </submittedName>
</protein>
<dbReference type="PANTHER" id="PTHR42734">
    <property type="entry name" value="METAL TRANSPORT SYSTEM ATP-BINDING PROTEIN TM_0124-RELATED"/>
    <property type="match status" value="1"/>
</dbReference>
<dbReference type="GO" id="GO:0016887">
    <property type="term" value="F:ATP hydrolysis activity"/>
    <property type="evidence" value="ECO:0007669"/>
    <property type="project" value="InterPro"/>
</dbReference>
<evidence type="ECO:0000313" key="6">
    <source>
        <dbReference type="EMBL" id="SDH52069.1"/>
    </source>
</evidence>
<dbReference type="Gene3D" id="3.40.50.300">
    <property type="entry name" value="P-loop containing nucleotide triphosphate hydrolases"/>
    <property type="match status" value="1"/>
</dbReference>
<dbReference type="PROSITE" id="PS50893">
    <property type="entry name" value="ABC_TRANSPORTER_2"/>
    <property type="match status" value="1"/>
</dbReference>
<evidence type="ECO:0000256" key="4">
    <source>
        <dbReference type="ARBA" id="ARBA00022840"/>
    </source>
</evidence>
<evidence type="ECO:0000259" key="5">
    <source>
        <dbReference type="PROSITE" id="PS50893"/>
    </source>
</evidence>
<reference evidence="6 7" key="1">
    <citation type="submission" date="2016-10" db="EMBL/GenBank/DDBJ databases">
        <authorList>
            <person name="de Groot N.N."/>
        </authorList>
    </citation>
    <scope>NUCLEOTIDE SEQUENCE [LARGE SCALE GENOMIC DNA]</scope>
    <source>
        <strain evidence="7">P4B,CCM 7963,CECT 7998,DSM 25260,IBRC-M 10614,KCTC 13821</strain>
    </source>
</reference>
<keyword evidence="7" id="KW-1185">Reference proteome</keyword>
<dbReference type="PANTHER" id="PTHR42734:SF17">
    <property type="entry name" value="METAL TRANSPORT SYSTEM ATP-BINDING PROTEIN TM_0124-RELATED"/>
    <property type="match status" value="1"/>
</dbReference>
<keyword evidence="3" id="KW-0547">Nucleotide-binding</keyword>
<keyword evidence="2" id="KW-0813">Transport</keyword>
<name>A0A1G8D3S8_9BACI</name>
<dbReference type="AlphaFoldDB" id="A0A1G8D3S8"/>
<dbReference type="InterPro" id="IPR003439">
    <property type="entry name" value="ABC_transporter-like_ATP-bd"/>
</dbReference>
<evidence type="ECO:0000256" key="1">
    <source>
        <dbReference type="ARBA" id="ARBA00005417"/>
    </source>
</evidence>
<evidence type="ECO:0000256" key="2">
    <source>
        <dbReference type="ARBA" id="ARBA00022448"/>
    </source>
</evidence>
<dbReference type="InterPro" id="IPR027417">
    <property type="entry name" value="P-loop_NTPase"/>
</dbReference>
<dbReference type="Pfam" id="PF00005">
    <property type="entry name" value="ABC_tran"/>
    <property type="match status" value="1"/>
</dbReference>